<reference evidence="5" key="1">
    <citation type="journal article" date="2012" name="Nature">
        <title>The oyster genome reveals stress adaptation and complexity of shell formation.</title>
        <authorList>
            <person name="Zhang G."/>
            <person name="Fang X."/>
            <person name="Guo X."/>
            <person name="Li L."/>
            <person name="Luo R."/>
            <person name="Xu F."/>
            <person name="Yang P."/>
            <person name="Zhang L."/>
            <person name="Wang X."/>
            <person name="Qi H."/>
            <person name="Xiong Z."/>
            <person name="Que H."/>
            <person name="Xie Y."/>
            <person name="Holland P.W."/>
            <person name="Paps J."/>
            <person name="Zhu Y."/>
            <person name="Wu F."/>
            <person name="Chen Y."/>
            <person name="Wang J."/>
            <person name="Peng C."/>
            <person name="Meng J."/>
            <person name="Yang L."/>
            <person name="Liu J."/>
            <person name="Wen B."/>
            <person name="Zhang N."/>
            <person name="Huang Z."/>
            <person name="Zhu Q."/>
            <person name="Feng Y."/>
            <person name="Mount A."/>
            <person name="Hedgecock D."/>
            <person name="Xu Z."/>
            <person name="Liu Y."/>
            <person name="Domazet-Loso T."/>
            <person name="Du Y."/>
            <person name="Sun X."/>
            <person name="Zhang S."/>
            <person name="Liu B."/>
            <person name="Cheng P."/>
            <person name="Jiang X."/>
            <person name="Li J."/>
            <person name="Fan D."/>
            <person name="Wang W."/>
            <person name="Fu W."/>
            <person name="Wang T."/>
            <person name="Wang B."/>
            <person name="Zhang J."/>
            <person name="Peng Z."/>
            <person name="Li Y."/>
            <person name="Li N."/>
            <person name="Wang J."/>
            <person name="Chen M."/>
            <person name="He Y."/>
            <person name="Tan F."/>
            <person name="Song X."/>
            <person name="Zheng Q."/>
            <person name="Huang R."/>
            <person name="Yang H."/>
            <person name="Du X."/>
            <person name="Chen L."/>
            <person name="Yang M."/>
            <person name="Gaffney P.M."/>
            <person name="Wang S."/>
            <person name="Luo L."/>
            <person name="She Z."/>
            <person name="Ming Y."/>
            <person name="Huang W."/>
            <person name="Zhang S."/>
            <person name="Huang B."/>
            <person name="Zhang Y."/>
            <person name="Qu T."/>
            <person name="Ni P."/>
            <person name="Miao G."/>
            <person name="Wang J."/>
            <person name="Wang Q."/>
            <person name="Steinberg C.E."/>
            <person name="Wang H."/>
            <person name="Li N."/>
            <person name="Qian L."/>
            <person name="Zhang G."/>
            <person name="Li Y."/>
            <person name="Yang H."/>
            <person name="Liu X."/>
            <person name="Wang J."/>
            <person name="Yin Y."/>
            <person name="Wang J."/>
        </authorList>
    </citation>
    <scope>NUCLEOTIDE SEQUENCE [LARGE SCALE GENOMIC DNA]</scope>
    <source>
        <strain evidence="5">05x7-T-G4-1.051#20</strain>
    </source>
</reference>
<dbReference type="InterPro" id="IPR017974">
    <property type="entry name" value="Claudin_CS"/>
</dbReference>
<dbReference type="PANTHER" id="PTHR21284:SF12">
    <property type="entry name" value="EG:80H7.2 PROTEIN"/>
    <property type="match status" value="1"/>
</dbReference>
<sequence>MKIIKYVYLLATAFKCQIQVDIDTVLNKMDASKFILIGLVLTIGAFIFQLIGLATPYWIFAESDGDKVYSGLWKTCVYSKLFDKSQCFDWPLIPVALVMLILRMSVMKDRKPALLAAIGTTFVGALFILVSIAVYASKKEEFDKGTVTIADYHFAFAFSIIAMLAALGAGAIMMIEVDETGHLNGSASTCLKSRVGGISDNLKAFTFSLETHANGPHWFKAVRATSILGFISLLVSIVMILLKMFVVKDMKPVLFAAIGAAFVGGPAVAVPDYASLRSEFYWLRL</sequence>
<dbReference type="AlphaFoldDB" id="K1PV72"/>
<gene>
    <name evidence="5" type="ORF">CGI_10010664</name>
</gene>
<dbReference type="PROSITE" id="PS01346">
    <property type="entry name" value="CLAUDIN"/>
    <property type="match status" value="1"/>
</dbReference>
<dbReference type="HOGENOM" id="CLU_977436_0_0_1"/>
<keyword evidence="4" id="KW-0472">Membrane</keyword>
<dbReference type="PANTHER" id="PTHR21284">
    <property type="entry name" value="EG:80H7.2 PROTEIN"/>
    <property type="match status" value="1"/>
</dbReference>
<dbReference type="Gene3D" id="1.20.140.150">
    <property type="match status" value="1"/>
</dbReference>
<keyword evidence="2" id="KW-0812">Transmembrane</keyword>
<comment type="subcellular location">
    <subcellularLocation>
        <location evidence="1">Membrane</location>
        <topology evidence="1">Multi-pass membrane protein</topology>
    </subcellularLocation>
</comment>
<keyword evidence="3" id="KW-1133">Transmembrane helix</keyword>
<evidence type="ECO:0000256" key="3">
    <source>
        <dbReference type="ARBA" id="ARBA00022989"/>
    </source>
</evidence>
<organism evidence="5">
    <name type="scientific">Magallana gigas</name>
    <name type="common">Pacific oyster</name>
    <name type="synonym">Crassostrea gigas</name>
    <dbReference type="NCBI Taxonomy" id="29159"/>
    <lineage>
        <taxon>Eukaryota</taxon>
        <taxon>Metazoa</taxon>
        <taxon>Spiralia</taxon>
        <taxon>Lophotrochozoa</taxon>
        <taxon>Mollusca</taxon>
        <taxon>Bivalvia</taxon>
        <taxon>Autobranchia</taxon>
        <taxon>Pteriomorphia</taxon>
        <taxon>Ostreida</taxon>
        <taxon>Ostreoidea</taxon>
        <taxon>Ostreidae</taxon>
        <taxon>Magallana</taxon>
    </lineage>
</organism>
<proteinExistence type="predicted"/>
<accession>K1PV72</accession>
<evidence type="ECO:0000256" key="2">
    <source>
        <dbReference type="ARBA" id="ARBA00022692"/>
    </source>
</evidence>
<evidence type="ECO:0000313" key="5">
    <source>
        <dbReference type="EMBL" id="EKC28252.1"/>
    </source>
</evidence>
<dbReference type="GO" id="GO:0016020">
    <property type="term" value="C:membrane"/>
    <property type="evidence" value="ECO:0007669"/>
    <property type="project" value="UniProtKB-SubCell"/>
</dbReference>
<evidence type="ECO:0000256" key="1">
    <source>
        <dbReference type="ARBA" id="ARBA00004141"/>
    </source>
</evidence>
<dbReference type="InParanoid" id="K1PV72"/>
<protein>
    <submittedName>
        <fullName evidence="5">Uncharacterized protein</fullName>
    </submittedName>
</protein>
<dbReference type="EMBL" id="JH816165">
    <property type="protein sequence ID" value="EKC28252.1"/>
    <property type="molecule type" value="Genomic_DNA"/>
</dbReference>
<name>K1PV72_MAGGI</name>
<evidence type="ECO:0000256" key="4">
    <source>
        <dbReference type="ARBA" id="ARBA00023136"/>
    </source>
</evidence>